<protein>
    <submittedName>
        <fullName evidence="1">Uncharacterized protein</fullName>
    </submittedName>
</protein>
<dbReference type="AlphaFoldDB" id="D3HLF1"/>
<dbReference type="RefSeq" id="WP_003635040.1">
    <property type="nucleotide sequence ID" value="NC_013861.1"/>
</dbReference>
<dbReference type="Proteomes" id="UP000001060">
    <property type="component" value="Chromosome"/>
</dbReference>
<sequence length="52" mass="6331">MKYERIKELENEEFHIFLTLNYLKKGQIKEDKGKNLELSNPRVLNENIIYAY</sequence>
<evidence type="ECO:0000313" key="2">
    <source>
        <dbReference type="Proteomes" id="UP000001060"/>
    </source>
</evidence>
<evidence type="ECO:0000313" key="1">
    <source>
        <dbReference type="EMBL" id="CBJ13270.1"/>
    </source>
</evidence>
<accession>D3HLF1</accession>
<proteinExistence type="predicted"/>
<dbReference type="GeneID" id="51644824"/>
<organism evidence="1 2">
    <name type="scientific">Legionella longbeachae serogroup 1 (strain NSW150)</name>
    <dbReference type="NCBI Taxonomy" id="661367"/>
    <lineage>
        <taxon>Bacteria</taxon>
        <taxon>Pseudomonadati</taxon>
        <taxon>Pseudomonadota</taxon>
        <taxon>Gammaproteobacteria</taxon>
        <taxon>Legionellales</taxon>
        <taxon>Legionellaceae</taxon>
        <taxon>Legionella</taxon>
    </lineage>
</organism>
<gene>
    <name evidence="1" type="ordered locus">LLO_2834</name>
</gene>
<dbReference type="KEGG" id="llo:LLO_2834"/>
<dbReference type="HOGENOM" id="CLU_3081315_0_0_6"/>
<dbReference type="EMBL" id="FN650140">
    <property type="protein sequence ID" value="CBJ13270.1"/>
    <property type="molecule type" value="Genomic_DNA"/>
</dbReference>
<keyword evidence="2" id="KW-1185">Reference proteome</keyword>
<reference evidence="1 2" key="1">
    <citation type="journal article" date="2010" name="PLoS Genet.">
        <title>Analysis of the Legionella longbeachae genome and transcriptome uncovers unique strategies to cause Legionnaires' disease.</title>
        <authorList>
            <person name="Cazalet C."/>
            <person name="Gomez-Valero L."/>
            <person name="Rusniok C."/>
            <person name="Lomma M."/>
            <person name="Dervins-Ravault D."/>
            <person name="Newton H."/>
            <person name="Sansom F."/>
            <person name="Jarraud S."/>
            <person name="Zidane N."/>
            <person name="Ma L."/>
            <person name="Bouchier C."/>
            <person name="Etienne J."/>
            <person name="Hartland E."/>
            <person name="Buchrieser C."/>
        </authorList>
    </citation>
    <scope>NUCLEOTIDE SEQUENCE [LARGE SCALE GENOMIC DNA]</scope>
    <source>
        <strain evidence="1 2">NSW150</strain>
    </source>
</reference>
<name>D3HLF1_LEGLN</name>